<dbReference type="OrthoDB" id="9810880at2"/>
<evidence type="ECO:0000259" key="7">
    <source>
        <dbReference type="Pfam" id="PF08543"/>
    </source>
</evidence>
<dbReference type="GO" id="GO:0008902">
    <property type="term" value="F:hydroxymethylpyrimidine kinase activity"/>
    <property type="evidence" value="ECO:0007669"/>
    <property type="project" value="UniProtKB-EC"/>
</dbReference>
<dbReference type="EMBL" id="CP001016">
    <property type="protein sequence ID" value="ACB93783.1"/>
    <property type="molecule type" value="Genomic_DNA"/>
</dbReference>
<dbReference type="FunFam" id="3.40.1190.20:FF:000003">
    <property type="entry name" value="Phosphomethylpyrimidine kinase ThiD"/>
    <property type="match status" value="1"/>
</dbReference>
<sequence>MNDSLRGGAERAALIPNVLSIAGSDPSGGAGIQADLKTFAALECHGMAAITALTVQNTQGVRAIHVPPADFVGAEIDALFADSTIAAVKIGMLAEASIAKAVAASLARHAPPHIILDPVLAATSGDSLSGPALAEALVTHLFPLATLVTPNLSEAAHLTGLPFSAAKDSMGVTAEALMACGARAVLLKGGHLEGDLAEDLLYTASYQERFSARRVETRNTHGTGCTLASAIAAFLAHGHDLRSAVAAAKAYLTRALESADRLDVGQGHGPVHHFHALWPSRSGGV</sequence>
<dbReference type="InterPro" id="IPR004399">
    <property type="entry name" value="HMP/HMP-P_kinase_dom"/>
</dbReference>
<dbReference type="EC" id="2.7.1.49" evidence="2"/>
<dbReference type="SUPFAM" id="SSF53613">
    <property type="entry name" value="Ribokinase-like"/>
    <property type="match status" value="1"/>
</dbReference>
<keyword evidence="5 8" id="KW-0418">Kinase</keyword>
<dbReference type="GO" id="GO:0009228">
    <property type="term" value="P:thiamine biosynthetic process"/>
    <property type="evidence" value="ECO:0007669"/>
    <property type="project" value="InterPro"/>
</dbReference>
<dbReference type="PANTHER" id="PTHR20858:SF17">
    <property type="entry name" value="HYDROXYMETHYLPYRIMIDINE_PHOSPHOMETHYLPYRIMIDINE KINASE THI20-RELATED"/>
    <property type="match status" value="1"/>
</dbReference>
<dbReference type="HOGENOM" id="CLU_020520_0_1_5"/>
<evidence type="ECO:0000313" key="8">
    <source>
        <dbReference type="EMBL" id="ACB93783.1"/>
    </source>
</evidence>
<evidence type="ECO:0000256" key="6">
    <source>
        <dbReference type="ARBA" id="ARBA00022840"/>
    </source>
</evidence>
<reference evidence="8 9" key="2">
    <citation type="journal article" date="2010" name="J. Bacteriol.">
        <title>Complete genome sequence of Beijerinckia indica subsp. indica.</title>
        <authorList>
            <person name="Tamas I."/>
            <person name="Dedysh S.N."/>
            <person name="Liesack W."/>
            <person name="Stott M.B."/>
            <person name="Alam M."/>
            <person name="Murrell J.C."/>
            <person name="Dunfield P.F."/>
        </authorList>
    </citation>
    <scope>NUCLEOTIDE SEQUENCE [LARGE SCALE GENOMIC DNA]</scope>
    <source>
        <strain evidence="9">ATCC 9039 / DSM 1715 / NCIMB 8712</strain>
    </source>
</reference>
<protein>
    <recommendedName>
        <fullName evidence="2">hydroxymethylpyrimidine kinase</fullName>
        <ecNumber evidence="2">2.7.1.49</ecNumber>
    </recommendedName>
</protein>
<evidence type="ECO:0000313" key="9">
    <source>
        <dbReference type="Proteomes" id="UP000001695"/>
    </source>
</evidence>
<keyword evidence="6" id="KW-0067">ATP-binding</keyword>
<evidence type="ECO:0000256" key="4">
    <source>
        <dbReference type="ARBA" id="ARBA00022741"/>
    </source>
</evidence>
<accession>B2IBR1</accession>
<dbReference type="Pfam" id="PF08543">
    <property type="entry name" value="Phos_pyr_kin"/>
    <property type="match status" value="1"/>
</dbReference>
<dbReference type="Gene3D" id="3.40.1190.20">
    <property type="match status" value="1"/>
</dbReference>
<dbReference type="STRING" id="395963.Bind_0125"/>
<evidence type="ECO:0000256" key="5">
    <source>
        <dbReference type="ARBA" id="ARBA00022777"/>
    </source>
</evidence>
<organism evidence="8 9">
    <name type="scientific">Beijerinckia indica subsp. indica (strain ATCC 9039 / DSM 1715 / NCIMB 8712)</name>
    <dbReference type="NCBI Taxonomy" id="395963"/>
    <lineage>
        <taxon>Bacteria</taxon>
        <taxon>Pseudomonadati</taxon>
        <taxon>Pseudomonadota</taxon>
        <taxon>Alphaproteobacteria</taxon>
        <taxon>Hyphomicrobiales</taxon>
        <taxon>Beijerinckiaceae</taxon>
        <taxon>Beijerinckia</taxon>
    </lineage>
</organism>
<evidence type="ECO:0000256" key="3">
    <source>
        <dbReference type="ARBA" id="ARBA00022679"/>
    </source>
</evidence>
<evidence type="ECO:0000256" key="1">
    <source>
        <dbReference type="ARBA" id="ARBA00004948"/>
    </source>
</evidence>
<dbReference type="InterPro" id="IPR029056">
    <property type="entry name" value="Ribokinase-like"/>
</dbReference>
<dbReference type="KEGG" id="bid:Bind_0125"/>
<reference evidence="9" key="1">
    <citation type="submission" date="2008-03" db="EMBL/GenBank/DDBJ databases">
        <title>Complete sequence of chromosome of Beijerinckia indica subsp. indica ATCC 9039.</title>
        <authorList>
            <consortium name="US DOE Joint Genome Institute"/>
            <person name="Copeland A."/>
            <person name="Lucas S."/>
            <person name="Lapidus A."/>
            <person name="Glavina del Rio T."/>
            <person name="Dalin E."/>
            <person name="Tice H."/>
            <person name="Bruce D."/>
            <person name="Goodwin L."/>
            <person name="Pitluck S."/>
            <person name="LaButti K."/>
            <person name="Schmutz J."/>
            <person name="Larimer F."/>
            <person name="Land M."/>
            <person name="Hauser L."/>
            <person name="Kyrpides N."/>
            <person name="Mikhailova N."/>
            <person name="Dunfield P.F."/>
            <person name="Dedysh S.N."/>
            <person name="Liesack W."/>
            <person name="Saw J.H."/>
            <person name="Alam M."/>
            <person name="Chen Y."/>
            <person name="Murrell J.C."/>
            <person name="Richardson P."/>
        </authorList>
    </citation>
    <scope>NUCLEOTIDE SEQUENCE [LARGE SCALE GENOMIC DNA]</scope>
    <source>
        <strain evidence="9">ATCC 9039 / DSM 1715 / NCIMB 8712</strain>
    </source>
</reference>
<keyword evidence="3 8" id="KW-0808">Transferase</keyword>
<dbReference type="UniPathway" id="UPA00060">
    <property type="reaction ID" value="UER00138"/>
</dbReference>
<dbReference type="GO" id="GO:0008972">
    <property type="term" value="F:phosphomethylpyrimidine kinase activity"/>
    <property type="evidence" value="ECO:0007669"/>
    <property type="project" value="InterPro"/>
</dbReference>
<dbReference type="PANTHER" id="PTHR20858">
    <property type="entry name" value="PHOSPHOMETHYLPYRIMIDINE KINASE"/>
    <property type="match status" value="1"/>
</dbReference>
<dbReference type="GO" id="GO:0009229">
    <property type="term" value="P:thiamine diphosphate biosynthetic process"/>
    <property type="evidence" value="ECO:0007669"/>
    <property type="project" value="UniProtKB-UniPathway"/>
</dbReference>
<dbReference type="AlphaFoldDB" id="B2IBR1"/>
<gene>
    <name evidence="8" type="ordered locus">Bind_0125</name>
</gene>
<dbReference type="GO" id="GO:0005524">
    <property type="term" value="F:ATP binding"/>
    <property type="evidence" value="ECO:0007669"/>
    <property type="project" value="UniProtKB-KW"/>
</dbReference>
<dbReference type="RefSeq" id="WP_012383141.1">
    <property type="nucleotide sequence ID" value="NC_010581.1"/>
</dbReference>
<dbReference type="eggNOG" id="COG0351">
    <property type="taxonomic scope" value="Bacteria"/>
</dbReference>
<dbReference type="InterPro" id="IPR013749">
    <property type="entry name" value="PM/HMP-P_kinase-1"/>
</dbReference>
<dbReference type="NCBIfam" id="TIGR00097">
    <property type="entry name" value="HMP-P_kinase"/>
    <property type="match status" value="1"/>
</dbReference>
<keyword evidence="9" id="KW-1185">Reference proteome</keyword>
<feature type="domain" description="Pyridoxamine kinase/Phosphomethylpyrimidine kinase" evidence="7">
    <location>
        <begin position="25"/>
        <end position="272"/>
    </location>
</feature>
<evidence type="ECO:0000256" key="2">
    <source>
        <dbReference type="ARBA" id="ARBA00012135"/>
    </source>
</evidence>
<name>B2IBR1_BEII9</name>
<proteinExistence type="predicted"/>
<dbReference type="GO" id="GO:0005829">
    <property type="term" value="C:cytosol"/>
    <property type="evidence" value="ECO:0007669"/>
    <property type="project" value="TreeGrafter"/>
</dbReference>
<dbReference type="Proteomes" id="UP000001695">
    <property type="component" value="Chromosome"/>
</dbReference>
<comment type="pathway">
    <text evidence="1">Cofactor biosynthesis; thiamine diphosphate biosynthesis.</text>
</comment>
<dbReference type="CDD" id="cd01169">
    <property type="entry name" value="HMPP_kinase"/>
    <property type="match status" value="1"/>
</dbReference>
<keyword evidence="4" id="KW-0547">Nucleotide-binding</keyword>